<dbReference type="NCBIfam" id="NF002301">
    <property type="entry name" value="PRK01222.2-1"/>
    <property type="match status" value="1"/>
</dbReference>
<evidence type="ECO:0000256" key="4">
    <source>
        <dbReference type="ARBA" id="ARBA00022272"/>
    </source>
</evidence>
<name>A0A7V9Z6W3_9BACL</name>
<keyword evidence="5 9" id="KW-0028">Amino-acid biosynthesis</keyword>
<evidence type="ECO:0000313" key="11">
    <source>
        <dbReference type="EMBL" id="MBA2875038.1"/>
    </source>
</evidence>
<dbReference type="UniPathway" id="UPA00035">
    <property type="reaction ID" value="UER00042"/>
</dbReference>
<dbReference type="SUPFAM" id="SSF51366">
    <property type="entry name" value="Ribulose-phoshate binding barrel"/>
    <property type="match status" value="1"/>
</dbReference>
<keyword evidence="7 9" id="KW-0057">Aromatic amino acid biosynthesis</keyword>
<dbReference type="InterPro" id="IPR011060">
    <property type="entry name" value="RibuloseP-bd_barrel"/>
</dbReference>
<evidence type="ECO:0000256" key="5">
    <source>
        <dbReference type="ARBA" id="ARBA00022605"/>
    </source>
</evidence>
<organism evidence="11 12">
    <name type="scientific">Thermaerobacillus caldiproteolyticus</name>
    <dbReference type="NCBI Taxonomy" id="247480"/>
    <lineage>
        <taxon>Bacteria</taxon>
        <taxon>Bacillati</taxon>
        <taxon>Bacillota</taxon>
        <taxon>Bacilli</taxon>
        <taxon>Bacillales</taxon>
        <taxon>Anoxybacillaceae</taxon>
        <taxon>Thermaerobacillus</taxon>
    </lineage>
</organism>
<evidence type="ECO:0000259" key="10">
    <source>
        <dbReference type="Pfam" id="PF00697"/>
    </source>
</evidence>
<dbReference type="EC" id="5.3.1.24" evidence="3 9"/>
<keyword evidence="8 9" id="KW-0413">Isomerase</keyword>
<dbReference type="EMBL" id="JACDUT010000005">
    <property type="protein sequence ID" value="MBA2875038.1"/>
    <property type="molecule type" value="Genomic_DNA"/>
</dbReference>
<dbReference type="GO" id="GO:0000162">
    <property type="term" value="P:L-tryptophan biosynthetic process"/>
    <property type="evidence" value="ECO:0007669"/>
    <property type="project" value="UniProtKB-UniRule"/>
</dbReference>
<evidence type="ECO:0000256" key="9">
    <source>
        <dbReference type="HAMAP-Rule" id="MF_00135"/>
    </source>
</evidence>
<dbReference type="HAMAP" id="MF_00135">
    <property type="entry name" value="PRAI"/>
    <property type="match status" value="1"/>
</dbReference>
<dbReference type="CDD" id="cd00405">
    <property type="entry name" value="PRAI"/>
    <property type="match status" value="1"/>
</dbReference>
<feature type="domain" description="N-(5'phosphoribosyl) anthranilate isomerase (PRAI)" evidence="10">
    <location>
        <begin position="6"/>
        <end position="207"/>
    </location>
</feature>
<proteinExistence type="inferred from homology"/>
<comment type="similarity">
    <text evidence="9">Belongs to the TrpF family.</text>
</comment>
<dbReference type="PANTHER" id="PTHR42894:SF1">
    <property type="entry name" value="N-(5'-PHOSPHORIBOSYL)ANTHRANILATE ISOMERASE"/>
    <property type="match status" value="1"/>
</dbReference>
<dbReference type="Pfam" id="PF00697">
    <property type="entry name" value="PRAI"/>
    <property type="match status" value="1"/>
</dbReference>
<dbReference type="InterPro" id="IPR044643">
    <property type="entry name" value="TrpF_fam"/>
</dbReference>
<dbReference type="GO" id="GO:0004640">
    <property type="term" value="F:phosphoribosylanthranilate isomerase activity"/>
    <property type="evidence" value="ECO:0007669"/>
    <property type="project" value="UniProtKB-UniRule"/>
</dbReference>
<keyword evidence="6 9" id="KW-0822">Tryptophan biosynthesis</keyword>
<dbReference type="InterPro" id="IPR013785">
    <property type="entry name" value="Aldolase_TIM"/>
</dbReference>
<evidence type="ECO:0000256" key="7">
    <source>
        <dbReference type="ARBA" id="ARBA00023141"/>
    </source>
</evidence>
<dbReference type="InterPro" id="IPR001240">
    <property type="entry name" value="PRAI_dom"/>
</dbReference>
<evidence type="ECO:0000256" key="6">
    <source>
        <dbReference type="ARBA" id="ARBA00022822"/>
    </source>
</evidence>
<gene>
    <name evidence="9" type="primary">trpF</name>
    <name evidence="11" type="ORF">HNR31_001811</name>
</gene>
<comment type="caution">
    <text evidence="11">The sequence shown here is derived from an EMBL/GenBank/DDBJ whole genome shotgun (WGS) entry which is preliminary data.</text>
</comment>
<dbReference type="AlphaFoldDB" id="A0A7V9Z6W3"/>
<protein>
    <recommendedName>
        <fullName evidence="4 9">N-(5'-phosphoribosyl)anthranilate isomerase</fullName>
        <shortName evidence="9">PRAI</shortName>
        <ecNumber evidence="3 9">5.3.1.24</ecNumber>
    </recommendedName>
</protein>
<dbReference type="RefSeq" id="WP_374058299.1">
    <property type="nucleotide sequence ID" value="NZ_JACDUT010000005.1"/>
</dbReference>
<evidence type="ECO:0000256" key="3">
    <source>
        <dbReference type="ARBA" id="ARBA00012572"/>
    </source>
</evidence>
<evidence type="ECO:0000256" key="2">
    <source>
        <dbReference type="ARBA" id="ARBA00004664"/>
    </source>
</evidence>
<dbReference type="Gene3D" id="3.20.20.70">
    <property type="entry name" value="Aldolase class I"/>
    <property type="match status" value="1"/>
</dbReference>
<accession>A0A7V9Z6W3</accession>
<reference evidence="11 12" key="1">
    <citation type="submission" date="2020-07" db="EMBL/GenBank/DDBJ databases">
        <title>Genomic Encyclopedia of Type Strains, Phase IV (KMG-IV): sequencing the most valuable type-strain genomes for metagenomic binning, comparative biology and taxonomic classification.</title>
        <authorList>
            <person name="Goeker M."/>
        </authorList>
    </citation>
    <scope>NUCLEOTIDE SEQUENCE [LARGE SCALE GENOMIC DNA]</scope>
    <source>
        <strain evidence="11 12">DSM 15730</strain>
    </source>
</reference>
<sequence>MSVLLKYCGNRSAADLQKSANSGAHYLGLIFAESKRKVEAHEVKKWLETVSLNGKQLVGVFVNASVEDICKVVRTVPLSVIQCHGSETVEQVVKIKEATNLVVWKAIHHQEDALEKMKQYASFVDGYVVDSRVSSTWGGTGISFDWRHIPFYLEEAERQAVPCLIAGGVNPDNIEELLCYRPHGIDISSGIEKNGEKCTRKMKQIEEKVNRYVQCSE</sequence>
<dbReference type="Proteomes" id="UP000523087">
    <property type="component" value="Unassembled WGS sequence"/>
</dbReference>
<keyword evidence="12" id="KW-1185">Reference proteome</keyword>
<dbReference type="PANTHER" id="PTHR42894">
    <property type="entry name" value="N-(5'-PHOSPHORIBOSYL)ANTHRANILATE ISOMERASE"/>
    <property type="match status" value="1"/>
</dbReference>
<comment type="catalytic activity">
    <reaction evidence="1 9">
        <text>N-(5-phospho-beta-D-ribosyl)anthranilate = 1-(2-carboxyphenylamino)-1-deoxy-D-ribulose 5-phosphate</text>
        <dbReference type="Rhea" id="RHEA:21540"/>
        <dbReference type="ChEBI" id="CHEBI:18277"/>
        <dbReference type="ChEBI" id="CHEBI:58613"/>
        <dbReference type="EC" id="5.3.1.24"/>
    </reaction>
</comment>
<evidence type="ECO:0000313" key="12">
    <source>
        <dbReference type="Proteomes" id="UP000523087"/>
    </source>
</evidence>
<evidence type="ECO:0000256" key="8">
    <source>
        <dbReference type="ARBA" id="ARBA00023235"/>
    </source>
</evidence>
<comment type="pathway">
    <text evidence="2 9">Amino-acid biosynthesis; L-tryptophan biosynthesis; L-tryptophan from chorismate: step 3/5.</text>
</comment>
<evidence type="ECO:0000256" key="1">
    <source>
        <dbReference type="ARBA" id="ARBA00001164"/>
    </source>
</evidence>